<protein>
    <submittedName>
        <fullName evidence="2">Phosphatidylglycerophosphatase</fullName>
    </submittedName>
</protein>
<feature type="domain" description="YutG/PgpA" evidence="1">
    <location>
        <begin position="18"/>
        <end position="162"/>
    </location>
</feature>
<evidence type="ECO:0000259" key="1">
    <source>
        <dbReference type="Pfam" id="PF04608"/>
    </source>
</evidence>
<dbReference type="InterPro" id="IPR026037">
    <property type="entry name" value="PgpA"/>
</dbReference>
<dbReference type="GO" id="GO:0008962">
    <property type="term" value="F:phosphatidylglycerophosphatase activity"/>
    <property type="evidence" value="ECO:0007669"/>
    <property type="project" value="InterPro"/>
</dbReference>
<name>A0A239D3S0_9BACT</name>
<dbReference type="InterPro" id="IPR036681">
    <property type="entry name" value="PgpA-like_sf"/>
</dbReference>
<dbReference type="PANTHER" id="PTHR36305:SF1">
    <property type="entry name" value="PHOSPHATIDYLGLYCEROPHOSPHATASE A"/>
    <property type="match status" value="1"/>
</dbReference>
<dbReference type="EMBL" id="FZOC01000011">
    <property type="protein sequence ID" value="SNS27055.1"/>
    <property type="molecule type" value="Genomic_DNA"/>
</dbReference>
<reference evidence="2 3" key="1">
    <citation type="submission" date="2017-06" db="EMBL/GenBank/DDBJ databases">
        <authorList>
            <person name="Kim H.J."/>
            <person name="Triplett B.A."/>
        </authorList>
    </citation>
    <scope>NUCLEOTIDE SEQUENCE [LARGE SCALE GENOMIC DNA]</scope>
    <source>
        <strain evidence="2 3">DSM 13116</strain>
    </source>
</reference>
<gene>
    <name evidence="2" type="ORF">SAMN04488503_0101</name>
</gene>
<dbReference type="Proteomes" id="UP000198324">
    <property type="component" value="Unassembled WGS sequence"/>
</dbReference>
<dbReference type="PANTHER" id="PTHR36305">
    <property type="entry name" value="PHOSPHATIDYLGLYCEROPHOSPHATASE A"/>
    <property type="match status" value="1"/>
</dbReference>
<dbReference type="InterPro" id="IPR007686">
    <property type="entry name" value="YutG/PgpA"/>
</dbReference>
<dbReference type="GO" id="GO:0006655">
    <property type="term" value="P:phosphatidylglycerol biosynthetic process"/>
    <property type="evidence" value="ECO:0007669"/>
    <property type="project" value="UniProtKB-UniPathway"/>
</dbReference>
<proteinExistence type="predicted"/>
<dbReference type="UniPathway" id="UPA00084">
    <property type="reaction ID" value="UER00504"/>
</dbReference>
<keyword evidence="3" id="KW-1185">Reference proteome</keyword>
<dbReference type="AlphaFoldDB" id="A0A239D3S0"/>
<dbReference type="SUPFAM" id="SSF101307">
    <property type="entry name" value="YutG-like"/>
    <property type="match status" value="1"/>
</dbReference>
<organism evidence="2 3">
    <name type="scientific">Humidesulfovibrio mexicanus</name>
    <dbReference type="NCBI Taxonomy" id="147047"/>
    <lineage>
        <taxon>Bacteria</taxon>
        <taxon>Pseudomonadati</taxon>
        <taxon>Thermodesulfobacteriota</taxon>
        <taxon>Desulfovibrionia</taxon>
        <taxon>Desulfovibrionales</taxon>
        <taxon>Desulfovibrionaceae</taxon>
        <taxon>Humidesulfovibrio</taxon>
    </lineage>
</organism>
<dbReference type="Pfam" id="PF04608">
    <property type="entry name" value="PgpA"/>
    <property type="match status" value="1"/>
</dbReference>
<evidence type="ECO:0000313" key="3">
    <source>
        <dbReference type="Proteomes" id="UP000198324"/>
    </source>
</evidence>
<sequence length="166" mass="17282">MAEARSRPSGGGGLAVAVATLGPVGRMPGAPGTWGSLAALLAAPWCFTPLPIGARVGVLCLVLVLGAWTAGRAEKALGGKDPGCVVVDELLGQWTAFAPFHLAGWTRAMPLEMLALFVLFRIFDILKPWPIRQVERTVPGGFGIMLDDLLAGLLAAGAYALLRPLV</sequence>
<dbReference type="PIRSF" id="PIRSF006162">
    <property type="entry name" value="PgpA"/>
    <property type="match status" value="1"/>
</dbReference>
<accession>A0A239D3S0</accession>
<evidence type="ECO:0000313" key="2">
    <source>
        <dbReference type="EMBL" id="SNS27055.1"/>
    </source>
</evidence>
<dbReference type="CDD" id="cd06971">
    <property type="entry name" value="PgpA"/>
    <property type="match status" value="1"/>
</dbReference>